<organism evidence="2 3">
    <name type="scientific">Protopolystoma xenopodis</name>
    <dbReference type="NCBI Taxonomy" id="117903"/>
    <lineage>
        <taxon>Eukaryota</taxon>
        <taxon>Metazoa</taxon>
        <taxon>Spiralia</taxon>
        <taxon>Lophotrochozoa</taxon>
        <taxon>Platyhelminthes</taxon>
        <taxon>Monogenea</taxon>
        <taxon>Polyopisthocotylea</taxon>
        <taxon>Polystomatidea</taxon>
        <taxon>Polystomatidae</taxon>
        <taxon>Protopolystoma</taxon>
    </lineage>
</organism>
<sequence>MPSLGLGDDWLHAASSSGVRRWGRCRRRPLPASASLGLAGDTANRCSAVTSARQKHRLPFEGTTKRPCDIANPAAGRRET</sequence>
<dbReference type="AlphaFoldDB" id="A0A448WI31"/>
<dbReference type="EMBL" id="CAAALY010014489">
    <property type="protein sequence ID" value="VEL12336.1"/>
    <property type="molecule type" value="Genomic_DNA"/>
</dbReference>
<comment type="caution">
    <text evidence="2">The sequence shown here is derived from an EMBL/GenBank/DDBJ whole genome shotgun (WGS) entry which is preliminary data.</text>
</comment>
<protein>
    <submittedName>
        <fullName evidence="2">Uncharacterized protein</fullName>
    </submittedName>
</protein>
<evidence type="ECO:0000313" key="3">
    <source>
        <dbReference type="Proteomes" id="UP000784294"/>
    </source>
</evidence>
<feature type="region of interest" description="Disordered" evidence="1">
    <location>
        <begin position="58"/>
        <end position="80"/>
    </location>
</feature>
<reference evidence="2" key="1">
    <citation type="submission" date="2018-11" db="EMBL/GenBank/DDBJ databases">
        <authorList>
            <consortium name="Pathogen Informatics"/>
        </authorList>
    </citation>
    <scope>NUCLEOTIDE SEQUENCE</scope>
</reference>
<evidence type="ECO:0000313" key="2">
    <source>
        <dbReference type="EMBL" id="VEL12336.1"/>
    </source>
</evidence>
<keyword evidence="3" id="KW-1185">Reference proteome</keyword>
<gene>
    <name evidence="2" type="ORF">PXEA_LOCUS5776</name>
</gene>
<evidence type="ECO:0000256" key="1">
    <source>
        <dbReference type="SAM" id="MobiDB-lite"/>
    </source>
</evidence>
<name>A0A448WI31_9PLAT</name>
<proteinExistence type="predicted"/>
<accession>A0A448WI31</accession>
<dbReference type="Proteomes" id="UP000784294">
    <property type="component" value="Unassembled WGS sequence"/>
</dbReference>